<comment type="caution">
    <text evidence="2">The sequence shown here is derived from an EMBL/GenBank/DDBJ whole genome shotgun (WGS) entry which is preliminary data.</text>
</comment>
<feature type="region of interest" description="Disordered" evidence="1">
    <location>
        <begin position="105"/>
        <end position="124"/>
    </location>
</feature>
<dbReference type="Proteomes" id="UP001151760">
    <property type="component" value="Unassembled WGS sequence"/>
</dbReference>
<name>A0ABQ5AL82_9ASTR</name>
<accession>A0ABQ5AL82</accession>
<evidence type="ECO:0000313" key="3">
    <source>
        <dbReference type="Proteomes" id="UP001151760"/>
    </source>
</evidence>
<evidence type="ECO:0000313" key="2">
    <source>
        <dbReference type="EMBL" id="GJT03098.1"/>
    </source>
</evidence>
<organism evidence="2 3">
    <name type="scientific">Tanacetum coccineum</name>
    <dbReference type="NCBI Taxonomy" id="301880"/>
    <lineage>
        <taxon>Eukaryota</taxon>
        <taxon>Viridiplantae</taxon>
        <taxon>Streptophyta</taxon>
        <taxon>Embryophyta</taxon>
        <taxon>Tracheophyta</taxon>
        <taxon>Spermatophyta</taxon>
        <taxon>Magnoliopsida</taxon>
        <taxon>eudicotyledons</taxon>
        <taxon>Gunneridae</taxon>
        <taxon>Pentapetalae</taxon>
        <taxon>asterids</taxon>
        <taxon>campanulids</taxon>
        <taxon>Asterales</taxon>
        <taxon>Asteraceae</taxon>
        <taxon>Asteroideae</taxon>
        <taxon>Anthemideae</taxon>
        <taxon>Anthemidinae</taxon>
        <taxon>Tanacetum</taxon>
    </lineage>
</organism>
<feature type="compositionally biased region" description="Basic residues" evidence="1">
    <location>
        <begin position="107"/>
        <end position="119"/>
    </location>
</feature>
<reference evidence="2" key="2">
    <citation type="submission" date="2022-01" db="EMBL/GenBank/DDBJ databases">
        <authorList>
            <person name="Yamashiro T."/>
            <person name="Shiraishi A."/>
            <person name="Satake H."/>
            <person name="Nakayama K."/>
        </authorList>
    </citation>
    <scope>NUCLEOTIDE SEQUENCE</scope>
</reference>
<proteinExistence type="predicted"/>
<sequence>MSYSHPKRNFVPNAVLMKTRMRPVNADKPKAAYNAVKRNRFNTVKASACWVWMPKNRVVDHVSKNISASVTLKRLDYRGIGGNIVHKEEFKSVLLDGCTGSGEAKVQQRKRRIQRRVQQKQKDQEDEVFGRILSAKKMKV</sequence>
<keyword evidence="3" id="KW-1185">Reference proteome</keyword>
<protein>
    <submittedName>
        <fullName evidence="2">Uncharacterized protein</fullName>
    </submittedName>
</protein>
<evidence type="ECO:0000256" key="1">
    <source>
        <dbReference type="SAM" id="MobiDB-lite"/>
    </source>
</evidence>
<reference evidence="2" key="1">
    <citation type="journal article" date="2022" name="Int. J. Mol. Sci.">
        <title>Draft Genome of Tanacetum Coccineum: Genomic Comparison of Closely Related Tanacetum-Family Plants.</title>
        <authorList>
            <person name="Yamashiro T."/>
            <person name="Shiraishi A."/>
            <person name="Nakayama K."/>
            <person name="Satake H."/>
        </authorList>
    </citation>
    <scope>NUCLEOTIDE SEQUENCE</scope>
</reference>
<dbReference type="EMBL" id="BQNB010012398">
    <property type="protein sequence ID" value="GJT03098.1"/>
    <property type="molecule type" value="Genomic_DNA"/>
</dbReference>
<gene>
    <name evidence="2" type="ORF">Tco_0824267</name>
</gene>